<dbReference type="InterPro" id="IPR053001">
    <property type="entry name" value="MNNG_permease-like"/>
</dbReference>
<evidence type="ECO:0000313" key="3">
    <source>
        <dbReference type="EMBL" id="OSX67986.1"/>
    </source>
</evidence>
<feature type="domain" description="DUF3533" evidence="2">
    <location>
        <begin position="41"/>
        <end position="440"/>
    </location>
</feature>
<dbReference type="EMBL" id="KZ110591">
    <property type="protein sequence ID" value="OSX67986.1"/>
    <property type="molecule type" value="Genomic_DNA"/>
</dbReference>
<keyword evidence="1" id="KW-1133">Transmembrane helix</keyword>
<dbReference type="OrthoDB" id="2140105at2759"/>
<evidence type="ECO:0000256" key="1">
    <source>
        <dbReference type="SAM" id="Phobius"/>
    </source>
</evidence>
<evidence type="ECO:0000259" key="2">
    <source>
        <dbReference type="Pfam" id="PF12051"/>
    </source>
</evidence>
<dbReference type="InterPro" id="IPR022703">
    <property type="entry name" value="DUF3533"/>
</dbReference>
<dbReference type="RefSeq" id="XP_024344780.1">
    <property type="nucleotide sequence ID" value="XM_024478234.1"/>
</dbReference>
<dbReference type="PANTHER" id="PTHR34814:SF1">
    <property type="entry name" value="NITROSOGUANIDINE RESISTANCE PROTEIN SNG1"/>
    <property type="match status" value="1"/>
</dbReference>
<accession>A0A1X6NHS3</accession>
<dbReference type="STRING" id="670580.A0A1X6NHS3"/>
<evidence type="ECO:0000313" key="4">
    <source>
        <dbReference type="Proteomes" id="UP000194127"/>
    </source>
</evidence>
<name>A0A1X6NHS3_9APHY</name>
<gene>
    <name evidence="3" type="ORF">POSPLADRAFT_1043153</name>
</gene>
<dbReference type="Pfam" id="PF12051">
    <property type="entry name" value="DUF3533"/>
    <property type="match status" value="1"/>
</dbReference>
<keyword evidence="1" id="KW-0472">Membrane</keyword>
<reference evidence="3 4" key="1">
    <citation type="submission" date="2017-04" db="EMBL/GenBank/DDBJ databases">
        <title>Genome Sequence of the Model Brown-Rot Fungus Postia placenta SB12.</title>
        <authorList>
            <consortium name="DOE Joint Genome Institute"/>
            <person name="Gaskell J."/>
            <person name="Kersten P."/>
            <person name="Larrondo L.F."/>
            <person name="Canessa P."/>
            <person name="Martinez D."/>
            <person name="Hibbett D."/>
            <person name="Schmoll M."/>
            <person name="Kubicek C.P."/>
            <person name="Martinez A.T."/>
            <person name="Yadav J."/>
            <person name="Master E."/>
            <person name="Magnuson J.K."/>
            <person name="James T."/>
            <person name="Yaver D."/>
            <person name="Berka R."/>
            <person name="Labutti K."/>
            <person name="Lipzen A."/>
            <person name="Aerts A."/>
            <person name="Barry K."/>
            <person name="Henrissat B."/>
            <person name="Blanchette R."/>
            <person name="Grigoriev I."/>
            <person name="Cullen D."/>
        </authorList>
    </citation>
    <scope>NUCLEOTIDE SEQUENCE [LARGE SCALE GENOMIC DNA]</scope>
    <source>
        <strain evidence="3 4">MAD-698-R-SB12</strain>
    </source>
</reference>
<dbReference type="GeneID" id="36323184"/>
<organism evidence="3 4">
    <name type="scientific">Postia placenta MAD-698-R-SB12</name>
    <dbReference type="NCBI Taxonomy" id="670580"/>
    <lineage>
        <taxon>Eukaryota</taxon>
        <taxon>Fungi</taxon>
        <taxon>Dikarya</taxon>
        <taxon>Basidiomycota</taxon>
        <taxon>Agaricomycotina</taxon>
        <taxon>Agaricomycetes</taxon>
        <taxon>Polyporales</taxon>
        <taxon>Adustoporiaceae</taxon>
        <taxon>Rhodonia</taxon>
    </lineage>
</organism>
<protein>
    <recommendedName>
        <fullName evidence="2">DUF3533 domain-containing protein</fullName>
    </recommendedName>
</protein>
<feature type="transmembrane region" description="Helical" evidence="1">
    <location>
        <begin position="343"/>
        <end position="365"/>
    </location>
</feature>
<proteinExistence type="predicted"/>
<dbReference type="GO" id="GO:0016020">
    <property type="term" value="C:membrane"/>
    <property type="evidence" value="ECO:0007669"/>
    <property type="project" value="TreeGrafter"/>
</dbReference>
<feature type="transmembrane region" description="Helical" evidence="1">
    <location>
        <begin position="429"/>
        <end position="450"/>
    </location>
</feature>
<feature type="transmembrane region" description="Helical" evidence="1">
    <location>
        <begin position="252"/>
        <end position="270"/>
    </location>
</feature>
<keyword evidence="4" id="KW-1185">Reference proteome</keyword>
<dbReference type="AlphaFoldDB" id="A0A1X6NHS3"/>
<feature type="transmembrane region" description="Helical" evidence="1">
    <location>
        <begin position="372"/>
        <end position="392"/>
    </location>
</feature>
<sequence length="456" mass="49833">MDVDSLEQVDGSKRPRYTLFHPAIAEFRKQYLSFYFIYATLLILLMWALLPIYWASLAYATQHTSRLTVWVVSRDRSAVGNGVVAAVQRAAADAASIPTLGWQLVDSDDDTVNSNDKVIDSVIDEQVWAAVAGELNQDATSDTFSVLSGGESSNLNGSAISVYYNEARNQFAADFYIIPFINSLLVPTVAEINANITSHVLSSNANNATALGHLAKAMGAAGAGAQNGAVVTYDLNNLRPFSAPVVSALTEVGMILIVHLLLHSCMFVLLSKHLRPLLTRAEQTMTNSGLRPIIARHLSLPHYILLRVFAPLIAYIPLSLSFAIISLPFHVPFHAKYTEAQGFFLFWIICYILMGGVGLATEFAIGILTIRFAPFLLVTLIIANVSITEFPLELLPGVFRYGKGFPFYNASQAFLTITFDTKSHLGRNIPVLIGWLLLSMTTVALTSRCAPTPRTS</sequence>
<dbReference type="PANTHER" id="PTHR34814">
    <property type="entry name" value="NITROSOGUANIDINE RESISTANCE PROTEIN SNG1"/>
    <property type="match status" value="1"/>
</dbReference>
<dbReference type="Proteomes" id="UP000194127">
    <property type="component" value="Unassembled WGS sequence"/>
</dbReference>
<feature type="transmembrane region" description="Helical" evidence="1">
    <location>
        <begin position="304"/>
        <end position="331"/>
    </location>
</feature>
<keyword evidence="1" id="KW-0812">Transmembrane</keyword>
<feature type="transmembrane region" description="Helical" evidence="1">
    <location>
        <begin position="34"/>
        <end position="54"/>
    </location>
</feature>